<accession>A0AAV9MMF2</accession>
<comment type="caution">
    <text evidence="1">The sequence shown here is derived from an EMBL/GenBank/DDBJ whole genome shotgun (WGS) entry which is preliminary data.</text>
</comment>
<dbReference type="AlphaFoldDB" id="A0AAV9MMF2"/>
<evidence type="ECO:0000313" key="2">
    <source>
        <dbReference type="Proteomes" id="UP001311915"/>
    </source>
</evidence>
<reference evidence="1 2" key="1">
    <citation type="submission" date="2023-10" db="EMBL/GenBank/DDBJ databases">
        <title>Genome-Wide Identification Analysis in wild type Solanum Pinnatisectum Reveals Some Genes Defensing Phytophthora Infestans.</title>
        <authorList>
            <person name="Sun C."/>
        </authorList>
    </citation>
    <scope>NUCLEOTIDE SEQUENCE [LARGE SCALE GENOMIC DNA]</scope>
    <source>
        <strain evidence="1">LQN</strain>
        <tissue evidence="1">Leaf</tissue>
    </source>
</reference>
<sequence>MTVHDMPLMPETTVVRRLQHSAETICSELPHQCNQSSTPSCGDVYSLMKGRQSVKMKQVNIWNNKVQAQGECTSTHDWESKEGSIMLGDALLPSACSLIAEELKQTSLCFKWVENCISGNICVGTSFDDC</sequence>
<gene>
    <name evidence="1" type="ORF">R3W88_002878</name>
</gene>
<organism evidence="1 2">
    <name type="scientific">Solanum pinnatisectum</name>
    <name type="common">tansyleaf nightshade</name>
    <dbReference type="NCBI Taxonomy" id="50273"/>
    <lineage>
        <taxon>Eukaryota</taxon>
        <taxon>Viridiplantae</taxon>
        <taxon>Streptophyta</taxon>
        <taxon>Embryophyta</taxon>
        <taxon>Tracheophyta</taxon>
        <taxon>Spermatophyta</taxon>
        <taxon>Magnoliopsida</taxon>
        <taxon>eudicotyledons</taxon>
        <taxon>Gunneridae</taxon>
        <taxon>Pentapetalae</taxon>
        <taxon>asterids</taxon>
        <taxon>lamiids</taxon>
        <taxon>Solanales</taxon>
        <taxon>Solanaceae</taxon>
        <taxon>Solanoideae</taxon>
        <taxon>Solaneae</taxon>
        <taxon>Solanum</taxon>
    </lineage>
</organism>
<proteinExistence type="predicted"/>
<name>A0AAV9MMF2_9SOLN</name>
<dbReference type="Proteomes" id="UP001311915">
    <property type="component" value="Unassembled WGS sequence"/>
</dbReference>
<evidence type="ECO:0000313" key="1">
    <source>
        <dbReference type="EMBL" id="KAK4739181.1"/>
    </source>
</evidence>
<protein>
    <submittedName>
        <fullName evidence="1">Uncharacterized protein</fullName>
    </submittedName>
</protein>
<dbReference type="EMBL" id="JAWPEI010000001">
    <property type="protein sequence ID" value="KAK4739181.1"/>
    <property type="molecule type" value="Genomic_DNA"/>
</dbReference>
<keyword evidence="2" id="KW-1185">Reference proteome</keyword>